<dbReference type="PIRSF" id="PIRSF038994">
    <property type="entry name" value="NagA"/>
    <property type="match status" value="1"/>
</dbReference>
<comment type="catalytic activity">
    <reaction evidence="5">
        <text>N-acetyl-D-glucosamine 6-phosphate + H2O = D-glucosamine 6-phosphate + acetate</text>
        <dbReference type="Rhea" id="RHEA:22936"/>
        <dbReference type="ChEBI" id="CHEBI:15377"/>
        <dbReference type="ChEBI" id="CHEBI:30089"/>
        <dbReference type="ChEBI" id="CHEBI:57513"/>
        <dbReference type="ChEBI" id="CHEBI:58725"/>
        <dbReference type="EC" id="3.5.1.25"/>
    </reaction>
</comment>
<dbReference type="GO" id="GO:0008448">
    <property type="term" value="F:N-acetylglucosamine-6-phosphate deacetylase activity"/>
    <property type="evidence" value="ECO:0007669"/>
    <property type="project" value="UniProtKB-UniRule"/>
</dbReference>
<keyword evidence="4 5" id="KW-0119">Carbohydrate metabolism</keyword>
<protein>
    <recommendedName>
        <fullName evidence="5">N-acetylgalactosamine-6-phosphate deacetylase</fullName>
        <ecNumber evidence="5">3.5.1.25</ecNumber>
    </recommendedName>
    <alternativeName>
        <fullName evidence="5">N-acetylglucosamine-6-phosphate deacetylase</fullName>
    </alternativeName>
</protein>
<evidence type="ECO:0000256" key="3">
    <source>
        <dbReference type="ARBA" id="ARBA00022801"/>
    </source>
</evidence>
<gene>
    <name evidence="10" type="primary">nagA</name>
    <name evidence="10" type="ORF">NE535_05340</name>
</gene>
<evidence type="ECO:0000256" key="6">
    <source>
        <dbReference type="PIRSR" id="PIRSR038994-1"/>
    </source>
</evidence>
<name>A0A9X2WL09_9GAMM</name>
<dbReference type="SUPFAM" id="SSF51556">
    <property type="entry name" value="Metallo-dependent hydrolases"/>
    <property type="match status" value="1"/>
</dbReference>
<comment type="cofactor">
    <cofactor evidence="8">
        <name>a divalent metal cation</name>
        <dbReference type="ChEBI" id="CHEBI:60240"/>
    </cofactor>
    <text evidence="8">Binds 1 divalent metal cation per subunit.</text>
</comment>
<dbReference type="FunFam" id="3.20.20.140:FF:000004">
    <property type="entry name" value="N-acetylglucosamine-6-phosphate deacetylase"/>
    <property type="match status" value="1"/>
</dbReference>
<feature type="binding site" evidence="7">
    <location>
        <position position="220"/>
    </location>
    <ligand>
        <name>substrate</name>
    </ligand>
</feature>
<evidence type="ECO:0000256" key="5">
    <source>
        <dbReference type="PIRNR" id="PIRNR038994"/>
    </source>
</evidence>
<dbReference type="GO" id="GO:0046872">
    <property type="term" value="F:metal ion binding"/>
    <property type="evidence" value="ECO:0007669"/>
    <property type="project" value="UniProtKB-KW"/>
</dbReference>
<dbReference type="RefSeq" id="WP_261297639.1">
    <property type="nucleotide sequence ID" value="NZ_JAMTCD010000005.1"/>
</dbReference>
<dbReference type="Gene3D" id="2.30.40.10">
    <property type="entry name" value="Urease, subunit C, domain 1"/>
    <property type="match status" value="1"/>
</dbReference>
<feature type="binding site" evidence="7">
    <location>
        <position position="244"/>
    </location>
    <ligand>
        <name>substrate</name>
    </ligand>
</feature>
<dbReference type="Gene3D" id="3.20.20.140">
    <property type="entry name" value="Metal-dependent hydrolases"/>
    <property type="match status" value="1"/>
</dbReference>
<dbReference type="Proteomes" id="UP001155546">
    <property type="component" value="Unassembled WGS sequence"/>
</dbReference>
<sequence length="378" mass="40532">MITTVIADQVFDGKNIFHSQAISFEDGKIVAFDFVENSQVIKVPGLLAPGFIDVQVNGGGGYLFNQDVSLSALRAMVEAHSKYGTTGLLPTLITSDLATLSAAADTVALAIKQKLPGVIGVHFEGPHISEPKKGIHSSQYIRPLSKQEMAIYCRDDLGIKVVTLAPEHVTIDQIQQLTQHNVKVCLGHSNASFELTQTALTAGASGFTHLFNAMSPLTSREPNMVGKALLDEHSWCGLILDGHHVHPATAMLATKVKPTGKMMLVTDAMSTISSSQTAFEFDEHYIVLEDDRLMSQTGQLAGSALDMITAVNNAQSMLGVSLEEALRMASLYPANFLGINNNSPQLTIGANADFIVLECAKNSALSVSHTWIGGKKIF</sequence>
<dbReference type="Pfam" id="PF01979">
    <property type="entry name" value="Amidohydro_1"/>
    <property type="match status" value="1"/>
</dbReference>
<dbReference type="InterPro" id="IPR011059">
    <property type="entry name" value="Metal-dep_hydrolase_composite"/>
</dbReference>
<dbReference type="InterPro" id="IPR006680">
    <property type="entry name" value="Amidohydro-rel"/>
</dbReference>
<dbReference type="NCBIfam" id="TIGR00221">
    <property type="entry name" value="nagA"/>
    <property type="match status" value="1"/>
</dbReference>
<comment type="similarity">
    <text evidence="1 5">Belongs to the metallo-dependent hydrolases superfamily. NagA family.</text>
</comment>
<dbReference type="PANTHER" id="PTHR11113:SF14">
    <property type="entry name" value="N-ACETYLGLUCOSAMINE-6-PHOSPHATE DEACETYLASE"/>
    <property type="match status" value="1"/>
</dbReference>
<keyword evidence="3 5" id="KW-0378">Hydrolase</keyword>
<evidence type="ECO:0000256" key="4">
    <source>
        <dbReference type="ARBA" id="ARBA00023277"/>
    </source>
</evidence>
<reference evidence="10" key="1">
    <citation type="journal article" date="2023" name="Int. J. Syst. Evol. Microbiol.">
        <title>&lt;i&gt;Shewanella septentrionalis&lt;/i&gt; sp. nov. and &lt;i&gt;Shewanella holmiensis&lt;/i&gt; sp. nov., isolated from Baltic Sea water and sediments.</title>
        <authorList>
            <person name="Martin-Rodriguez A.J."/>
            <person name="Thorell K."/>
            <person name="Joffre E."/>
            <person name="Jensie-Markopoulos S."/>
            <person name="Moore E.R.B."/>
            <person name="Sjoling A."/>
        </authorList>
    </citation>
    <scope>NUCLEOTIDE SEQUENCE</scope>
    <source>
        <strain evidence="10">SP1S2-7</strain>
    </source>
</reference>
<evidence type="ECO:0000313" key="10">
    <source>
        <dbReference type="EMBL" id="MCT7941220.1"/>
    </source>
</evidence>
<organism evidence="10 11">
    <name type="scientific">Shewanella holmiensis</name>
    <dbReference type="NCBI Taxonomy" id="2952222"/>
    <lineage>
        <taxon>Bacteria</taxon>
        <taxon>Pseudomonadati</taxon>
        <taxon>Pseudomonadota</taxon>
        <taxon>Gammaproteobacteria</taxon>
        <taxon>Alteromonadales</taxon>
        <taxon>Shewanellaceae</taxon>
        <taxon>Shewanella</taxon>
    </lineage>
</organism>
<comment type="caution">
    <text evidence="10">The sequence shown here is derived from an EMBL/GenBank/DDBJ whole genome shotgun (WGS) entry which is preliminary data.</text>
</comment>
<proteinExistence type="inferred from homology"/>
<dbReference type="InterPro" id="IPR032466">
    <property type="entry name" value="Metal_Hydrolase"/>
</dbReference>
<dbReference type="PANTHER" id="PTHR11113">
    <property type="entry name" value="N-ACETYLGLUCOSAMINE-6-PHOSPHATE DEACETYLASE"/>
    <property type="match status" value="1"/>
</dbReference>
<feature type="binding site" evidence="8">
    <location>
        <position position="209"/>
    </location>
    <ligand>
        <name>Zn(2+)</name>
        <dbReference type="ChEBI" id="CHEBI:29105"/>
    </ligand>
</feature>
<evidence type="ECO:0000256" key="1">
    <source>
        <dbReference type="ARBA" id="ARBA00010716"/>
    </source>
</evidence>
<dbReference type="InterPro" id="IPR003764">
    <property type="entry name" value="GlcNAc_6-P_deAcase"/>
</dbReference>
<accession>A0A9X2WL09</accession>
<dbReference type="EC" id="3.5.1.25" evidence="5"/>
<evidence type="ECO:0000256" key="2">
    <source>
        <dbReference type="ARBA" id="ARBA00022723"/>
    </source>
</evidence>
<feature type="binding site" evidence="8">
    <location>
        <position position="188"/>
    </location>
    <ligand>
        <name>Zn(2+)</name>
        <dbReference type="ChEBI" id="CHEBI:29105"/>
    </ligand>
</feature>
<dbReference type="CDD" id="cd00854">
    <property type="entry name" value="NagA"/>
    <property type="match status" value="1"/>
</dbReference>
<keyword evidence="2 8" id="KW-0479">Metal-binding</keyword>
<feature type="binding site" evidence="7">
    <location>
        <begin position="300"/>
        <end position="302"/>
    </location>
    <ligand>
        <name>substrate</name>
    </ligand>
</feature>
<dbReference type="AlphaFoldDB" id="A0A9X2WL09"/>
<feature type="active site" description="Proton donor/acceptor" evidence="6">
    <location>
        <position position="267"/>
    </location>
</feature>
<dbReference type="GO" id="GO:0006046">
    <property type="term" value="P:N-acetylglucosamine catabolic process"/>
    <property type="evidence" value="ECO:0007669"/>
    <property type="project" value="TreeGrafter"/>
</dbReference>
<evidence type="ECO:0000256" key="7">
    <source>
        <dbReference type="PIRSR" id="PIRSR038994-2"/>
    </source>
</evidence>
<feature type="binding site" evidence="7">
    <location>
        <begin position="212"/>
        <end position="213"/>
    </location>
    <ligand>
        <name>substrate</name>
    </ligand>
</feature>
<feature type="binding site" evidence="7">
    <location>
        <position position="135"/>
    </location>
    <ligand>
        <name>substrate</name>
    </ligand>
</feature>
<dbReference type="EMBL" id="JAMTCD010000005">
    <property type="protein sequence ID" value="MCT7941220.1"/>
    <property type="molecule type" value="Genomic_DNA"/>
</dbReference>
<evidence type="ECO:0000313" key="11">
    <source>
        <dbReference type="Proteomes" id="UP001155546"/>
    </source>
</evidence>
<evidence type="ECO:0000256" key="8">
    <source>
        <dbReference type="PIRSR" id="PIRSR038994-3"/>
    </source>
</evidence>
<keyword evidence="11" id="KW-1185">Reference proteome</keyword>
<feature type="binding site" evidence="8">
    <location>
        <position position="124"/>
    </location>
    <ligand>
        <name>Zn(2+)</name>
        <dbReference type="ChEBI" id="CHEBI:29105"/>
    </ligand>
</feature>
<evidence type="ECO:0000259" key="9">
    <source>
        <dbReference type="Pfam" id="PF01979"/>
    </source>
</evidence>
<feature type="domain" description="Amidohydrolase-related" evidence="9">
    <location>
        <begin position="47"/>
        <end position="375"/>
    </location>
</feature>